<dbReference type="HOGENOM" id="CLU_2321048_0_0_1"/>
<accession>A0A0A2VJQ9</accession>
<evidence type="ECO:0000313" key="2">
    <source>
        <dbReference type="EMBL" id="KGQ01109.1"/>
    </source>
</evidence>
<sequence>MEKSQRYFGILDSTGWQSAAATPSGVSQNTMHTGPAWAWGAGSLSANLPKQRSHKRRRIGEEERRKAGQGRFLRCFNHYSRKSPGQSSNAPEYGSSMFG</sequence>
<evidence type="ECO:0000313" key="3">
    <source>
        <dbReference type="Proteomes" id="UP000002059"/>
    </source>
</evidence>
<dbReference type="RefSeq" id="XP_015702664.1">
    <property type="nucleotide sequence ID" value="XM_015847752.1"/>
</dbReference>
<feature type="region of interest" description="Disordered" evidence="1">
    <location>
        <begin position="41"/>
        <end position="99"/>
    </location>
</feature>
<protein>
    <submittedName>
        <fullName evidence="2">Uncharacterized protein</fullName>
    </submittedName>
</protein>
<proteinExistence type="predicted"/>
<name>A0A0A2VJQ9_PARBA</name>
<gene>
    <name evidence="2" type="ORF">PAAG_12237</name>
</gene>
<dbReference type="Proteomes" id="UP000002059">
    <property type="component" value="Partially assembled WGS sequence"/>
</dbReference>
<evidence type="ECO:0000256" key="1">
    <source>
        <dbReference type="SAM" id="MobiDB-lite"/>
    </source>
</evidence>
<dbReference type="AlphaFoldDB" id="A0A0A2VJQ9"/>
<keyword evidence="3" id="KW-1185">Reference proteome</keyword>
<dbReference type="EMBL" id="KN294009">
    <property type="protein sequence ID" value="KGQ01109.1"/>
    <property type="molecule type" value="Genomic_DNA"/>
</dbReference>
<reference evidence="2 3" key="1">
    <citation type="journal article" date="2011" name="PLoS Genet.">
        <title>Comparative genomic analysis of human fungal pathogens causing paracoccidioidomycosis.</title>
        <authorList>
            <person name="Desjardins C.A."/>
            <person name="Champion M.D."/>
            <person name="Holder J.W."/>
            <person name="Muszewska A."/>
            <person name="Goldberg J."/>
            <person name="Bailao A.M."/>
            <person name="Brigido M.M."/>
            <person name="Ferreira M.E."/>
            <person name="Garcia A.M."/>
            <person name="Grynberg M."/>
            <person name="Gujja S."/>
            <person name="Heiman D.I."/>
            <person name="Henn M.R."/>
            <person name="Kodira C.D."/>
            <person name="Leon-Narvaez H."/>
            <person name="Longo L.V."/>
            <person name="Ma L.J."/>
            <person name="Malavazi I."/>
            <person name="Matsuo A.L."/>
            <person name="Morais F.V."/>
            <person name="Pereira M."/>
            <person name="Rodriguez-Brito S."/>
            <person name="Sakthikumar S."/>
            <person name="Salem-Izacc S.M."/>
            <person name="Sykes S.M."/>
            <person name="Teixeira M.M."/>
            <person name="Vallejo M.C."/>
            <person name="Walter M.E."/>
            <person name="Yandava C."/>
            <person name="Young S."/>
            <person name="Zeng Q."/>
            <person name="Zucker J."/>
            <person name="Felipe M.S."/>
            <person name="Goldman G.H."/>
            <person name="Haas B.J."/>
            <person name="McEwen J.G."/>
            <person name="Nino-Vega G."/>
            <person name="Puccia R."/>
            <person name="San-Blas G."/>
            <person name="Soares C.M."/>
            <person name="Birren B.W."/>
            <person name="Cuomo C.A."/>
        </authorList>
    </citation>
    <scope>NUCLEOTIDE SEQUENCE [LARGE SCALE GENOMIC DNA]</scope>
    <source>
        <strain evidence="3">ATCC MYA-826 / Pb01</strain>
    </source>
</reference>
<dbReference type="KEGG" id="pbl:PAAG_12237"/>
<dbReference type="GeneID" id="26970962"/>
<organism evidence="2 3">
    <name type="scientific">Paracoccidioides lutzii (strain ATCC MYA-826 / Pb01)</name>
    <name type="common">Paracoccidioides brasiliensis</name>
    <dbReference type="NCBI Taxonomy" id="502779"/>
    <lineage>
        <taxon>Eukaryota</taxon>
        <taxon>Fungi</taxon>
        <taxon>Dikarya</taxon>
        <taxon>Ascomycota</taxon>
        <taxon>Pezizomycotina</taxon>
        <taxon>Eurotiomycetes</taxon>
        <taxon>Eurotiomycetidae</taxon>
        <taxon>Onygenales</taxon>
        <taxon>Ajellomycetaceae</taxon>
        <taxon>Paracoccidioides</taxon>
    </lineage>
</organism>
<dbReference type="VEuPathDB" id="FungiDB:PAAG_12237"/>